<dbReference type="AlphaFoldDB" id="A0A395T1Z5"/>
<evidence type="ECO:0000256" key="8">
    <source>
        <dbReference type="ARBA" id="ARBA00023326"/>
    </source>
</evidence>
<keyword evidence="3 9" id="KW-0964">Secreted</keyword>
<dbReference type="EC" id="3.1.1.-" evidence="9"/>
<dbReference type="InterPro" id="IPR010126">
    <property type="entry name" value="Esterase_phb"/>
</dbReference>
<dbReference type="Gene3D" id="3.40.50.1820">
    <property type="entry name" value="alpha/beta hydrolase"/>
    <property type="match status" value="1"/>
</dbReference>
<evidence type="ECO:0000256" key="9">
    <source>
        <dbReference type="RuleBase" id="RU367147"/>
    </source>
</evidence>
<keyword evidence="8 9" id="KW-0624">Polysaccharide degradation</keyword>
<dbReference type="GO" id="GO:0045493">
    <property type="term" value="P:xylan catabolic process"/>
    <property type="evidence" value="ECO:0007669"/>
    <property type="project" value="UniProtKB-UniRule"/>
</dbReference>
<keyword evidence="4" id="KW-0732">Signal</keyword>
<keyword evidence="11" id="KW-1185">Reference proteome</keyword>
<organism evidence="10 11">
    <name type="scientific">Fusarium longipes</name>
    <dbReference type="NCBI Taxonomy" id="694270"/>
    <lineage>
        <taxon>Eukaryota</taxon>
        <taxon>Fungi</taxon>
        <taxon>Dikarya</taxon>
        <taxon>Ascomycota</taxon>
        <taxon>Pezizomycotina</taxon>
        <taxon>Sordariomycetes</taxon>
        <taxon>Hypocreomycetidae</taxon>
        <taxon>Hypocreales</taxon>
        <taxon>Nectriaceae</taxon>
        <taxon>Fusarium</taxon>
    </lineage>
</organism>
<evidence type="ECO:0000313" key="10">
    <source>
        <dbReference type="EMBL" id="RGP78419.1"/>
    </source>
</evidence>
<comment type="caution">
    <text evidence="10">The sequence shown here is derived from an EMBL/GenBank/DDBJ whole genome shotgun (WGS) entry which is preliminary data.</text>
</comment>
<dbReference type="Pfam" id="PF10503">
    <property type="entry name" value="Esterase_PHB"/>
    <property type="match status" value="1"/>
</dbReference>
<dbReference type="SUPFAM" id="SSF53474">
    <property type="entry name" value="alpha/beta-Hydrolases"/>
    <property type="match status" value="2"/>
</dbReference>
<comment type="subcellular location">
    <subcellularLocation>
        <location evidence="1 9">Secreted</location>
    </subcellularLocation>
</comment>
<evidence type="ECO:0000256" key="2">
    <source>
        <dbReference type="ARBA" id="ARBA00022487"/>
    </source>
</evidence>
<name>A0A395T1Z5_9HYPO</name>
<keyword evidence="5 9" id="KW-0378">Hydrolase</keyword>
<reference evidence="10 11" key="1">
    <citation type="journal article" date="2018" name="PLoS Pathog.">
        <title>Evolution of structural diversity of trichothecenes, a family of toxins produced by plant pathogenic and entomopathogenic fungi.</title>
        <authorList>
            <person name="Proctor R.H."/>
            <person name="McCormick S.P."/>
            <person name="Kim H.S."/>
            <person name="Cardoza R.E."/>
            <person name="Stanley A.M."/>
            <person name="Lindo L."/>
            <person name="Kelly A."/>
            <person name="Brown D.W."/>
            <person name="Lee T."/>
            <person name="Vaughan M.M."/>
            <person name="Alexander N.J."/>
            <person name="Busman M."/>
            <person name="Gutierrez S."/>
        </authorList>
    </citation>
    <scope>NUCLEOTIDE SEQUENCE [LARGE SCALE GENOMIC DNA]</scope>
    <source>
        <strain evidence="10 11">NRRL 20695</strain>
    </source>
</reference>
<evidence type="ECO:0000256" key="6">
    <source>
        <dbReference type="ARBA" id="ARBA00023180"/>
    </source>
</evidence>
<dbReference type="GO" id="GO:0005576">
    <property type="term" value="C:extracellular region"/>
    <property type="evidence" value="ECO:0007669"/>
    <property type="project" value="UniProtKB-SubCell"/>
</dbReference>
<dbReference type="PANTHER" id="PTHR43037:SF3">
    <property type="entry name" value="FERULOYL ESTERASE B"/>
    <property type="match status" value="1"/>
</dbReference>
<dbReference type="OrthoDB" id="2425929at2759"/>
<keyword evidence="2 9" id="KW-0719">Serine esterase</keyword>
<dbReference type="InterPro" id="IPR029058">
    <property type="entry name" value="AB_hydrolase_fold"/>
</dbReference>
<dbReference type="EMBL" id="PXOG01000070">
    <property type="protein sequence ID" value="RGP78419.1"/>
    <property type="molecule type" value="Genomic_DNA"/>
</dbReference>
<keyword evidence="6" id="KW-0325">Glycoprotein</keyword>
<evidence type="ECO:0000256" key="3">
    <source>
        <dbReference type="ARBA" id="ARBA00022525"/>
    </source>
</evidence>
<protein>
    <recommendedName>
        <fullName evidence="9">Carboxylic ester hydrolase</fullName>
        <ecNumber evidence="9">3.1.1.-</ecNumber>
    </recommendedName>
</protein>
<evidence type="ECO:0000256" key="1">
    <source>
        <dbReference type="ARBA" id="ARBA00004613"/>
    </source>
</evidence>
<sequence>MLDFLSPRKLLTQLSLGVSLVAGQLQTINNFGPTYNTQLIMQAYIPNNLPASPAVVLALHPCGGNGPGYFQQTRYRSLADQRGVILIFPSSPKDSNCWDVASTKTLKHDGQGDSQVLVSMVDYVINTYKADRNKVFVTGSSSGCMMTNVLAATYPDRFAAATCYSGVAAGCMAGSPGSSPISSDRVCSDGRIIKTGQQWADQVKAMYPGYSGSYPRFKTWHGTADYLVTYQNFQEQIKEWSTLHGVSFAYDQANTPQNAYTTKIYGDGTKFVAVSAAGVGHTVPVHEEDDFKWFRLT</sequence>
<gene>
    <name evidence="10" type="ORF">FLONG3_3556</name>
</gene>
<dbReference type="GO" id="GO:0052689">
    <property type="term" value="F:carboxylic ester hydrolase activity"/>
    <property type="evidence" value="ECO:0007669"/>
    <property type="project" value="UniProtKB-KW"/>
</dbReference>
<comment type="function">
    <text evidence="9">Esterase involved in the hydrolysis of xylan, a major structural heterogeneous polysaccharide found in plant biomass representing the second most abundant polysaccharide in the biosphere, after cellulose.</text>
</comment>
<keyword evidence="7 9" id="KW-0119">Carbohydrate metabolism</keyword>
<evidence type="ECO:0000256" key="5">
    <source>
        <dbReference type="ARBA" id="ARBA00022801"/>
    </source>
</evidence>
<proteinExistence type="inferred from homology"/>
<dbReference type="Proteomes" id="UP000266234">
    <property type="component" value="Unassembled WGS sequence"/>
</dbReference>
<dbReference type="STRING" id="694270.A0A395T1Z5"/>
<evidence type="ECO:0000256" key="7">
    <source>
        <dbReference type="ARBA" id="ARBA00023277"/>
    </source>
</evidence>
<dbReference type="PANTHER" id="PTHR43037">
    <property type="entry name" value="UNNAMED PRODUCT-RELATED"/>
    <property type="match status" value="1"/>
</dbReference>
<dbReference type="InterPro" id="IPR050955">
    <property type="entry name" value="Plant_Biomass_Hydrol_Est"/>
</dbReference>
<dbReference type="NCBIfam" id="TIGR01840">
    <property type="entry name" value="esterase_phb"/>
    <property type="match status" value="1"/>
</dbReference>
<evidence type="ECO:0000256" key="4">
    <source>
        <dbReference type="ARBA" id="ARBA00022729"/>
    </source>
</evidence>
<evidence type="ECO:0000313" key="11">
    <source>
        <dbReference type="Proteomes" id="UP000266234"/>
    </source>
</evidence>
<comment type="similarity">
    <text evidence="9">Belongs to the carbohydrate esterase 1 (CE1) family.</text>
</comment>
<accession>A0A395T1Z5</accession>